<reference evidence="1 2" key="1">
    <citation type="submission" date="2009-08" db="EMBL/GenBank/DDBJ databases">
        <title>The Genome Sequence of Spizellomyces punctatus strain DAOM BR117.</title>
        <authorList>
            <consortium name="The Broad Institute Genome Sequencing Platform"/>
            <person name="Russ C."/>
            <person name="Cuomo C."/>
            <person name="Shea T."/>
            <person name="Young S.K."/>
            <person name="Zeng Q."/>
            <person name="Koehrsen M."/>
            <person name="Haas B."/>
            <person name="Borodovsky M."/>
            <person name="Guigo R."/>
            <person name="Alvarado L."/>
            <person name="Berlin A."/>
            <person name="Bochicchio J."/>
            <person name="Borenstein D."/>
            <person name="Chapman S."/>
            <person name="Chen Z."/>
            <person name="Engels R."/>
            <person name="Freedman E."/>
            <person name="Gellesch M."/>
            <person name="Goldberg J."/>
            <person name="Griggs A."/>
            <person name="Gujja S."/>
            <person name="Heiman D."/>
            <person name="Hepburn T."/>
            <person name="Howarth C."/>
            <person name="Jen D."/>
            <person name="Larson L."/>
            <person name="Lewis B."/>
            <person name="Mehta T."/>
            <person name="Park D."/>
            <person name="Pearson M."/>
            <person name="Roberts A."/>
            <person name="Saif S."/>
            <person name="Shenoy N."/>
            <person name="Sisk P."/>
            <person name="Stolte C."/>
            <person name="Sykes S."/>
            <person name="Thomson T."/>
            <person name="Walk T."/>
            <person name="White J."/>
            <person name="Yandava C."/>
            <person name="Burger G."/>
            <person name="Gray M.W."/>
            <person name="Holland P.W.H."/>
            <person name="King N."/>
            <person name="Lang F.B.F."/>
            <person name="Roger A.J."/>
            <person name="Ruiz-Trillo I."/>
            <person name="Lander E."/>
            <person name="Nusbaum C."/>
        </authorList>
    </citation>
    <scope>NUCLEOTIDE SEQUENCE [LARGE SCALE GENOMIC DNA]</scope>
    <source>
        <strain evidence="1 2">DAOM BR117</strain>
    </source>
</reference>
<dbReference type="RefSeq" id="XP_016604927.1">
    <property type="nucleotide sequence ID" value="XM_016757658.1"/>
</dbReference>
<dbReference type="AlphaFoldDB" id="A0A0L0H6M6"/>
<gene>
    <name evidence="1" type="ORF">SPPG_09491</name>
</gene>
<dbReference type="VEuPathDB" id="FungiDB:SPPG_09491"/>
<organism evidence="1 2">
    <name type="scientific">Spizellomyces punctatus (strain DAOM BR117)</name>
    <dbReference type="NCBI Taxonomy" id="645134"/>
    <lineage>
        <taxon>Eukaryota</taxon>
        <taxon>Fungi</taxon>
        <taxon>Fungi incertae sedis</taxon>
        <taxon>Chytridiomycota</taxon>
        <taxon>Chytridiomycota incertae sedis</taxon>
        <taxon>Chytridiomycetes</taxon>
        <taxon>Spizellomycetales</taxon>
        <taxon>Spizellomycetaceae</taxon>
        <taxon>Spizellomyces</taxon>
    </lineage>
</organism>
<dbReference type="EMBL" id="KQ257466">
    <property type="protein sequence ID" value="KNC96887.1"/>
    <property type="molecule type" value="Genomic_DNA"/>
</dbReference>
<sequence>MAQETTVIEFSSVEFTRQSHPSPAAGCWTADNRLPSTPRSDSFPNHIGKSHVMYSDVIWSQASMKILDCCSTVGKQLLQLFRDIYPKSNMSQFPQRLSHHFPNSITLLPKLSVVENSGCSVLKAPMCSINIWRVHMNNDKPNIRASLNQLSAPHLKISRRYMYFGHLMFELNCEVLV</sequence>
<name>A0A0L0H6M6_SPIPD</name>
<proteinExistence type="predicted"/>
<dbReference type="InParanoid" id="A0A0L0H6M6"/>
<protein>
    <submittedName>
        <fullName evidence="1">Uncharacterized protein</fullName>
    </submittedName>
</protein>
<keyword evidence="2" id="KW-1185">Reference proteome</keyword>
<dbReference type="GeneID" id="27692616"/>
<accession>A0A0L0H6M6</accession>
<dbReference type="Proteomes" id="UP000053201">
    <property type="component" value="Unassembled WGS sequence"/>
</dbReference>
<evidence type="ECO:0000313" key="2">
    <source>
        <dbReference type="Proteomes" id="UP000053201"/>
    </source>
</evidence>
<evidence type="ECO:0000313" key="1">
    <source>
        <dbReference type="EMBL" id="KNC96887.1"/>
    </source>
</evidence>